<protein>
    <submittedName>
        <fullName evidence="2">Uncharacterized protein</fullName>
    </submittedName>
</protein>
<feature type="non-terminal residue" evidence="2">
    <location>
        <position position="1"/>
    </location>
</feature>
<dbReference type="Proteomes" id="UP000308365">
    <property type="component" value="Unassembled WGS sequence"/>
</dbReference>
<comment type="caution">
    <text evidence="2">The sequence shown here is derived from an EMBL/GenBank/DDBJ whole genome shotgun (WGS) entry which is preliminary data.</text>
</comment>
<proteinExistence type="predicted"/>
<reference evidence="3" key="1">
    <citation type="journal article" date="2019" name="IScience">
        <title>Narwhal Genome Reveals Long-Term Low Genetic Diversity despite Current Large Abundance Size.</title>
        <authorList>
            <person name="Westbury M.V."/>
            <person name="Petersen B."/>
            <person name="Garde E."/>
            <person name="Heide-Jorgensen M.P."/>
            <person name="Lorenzen E.D."/>
        </authorList>
    </citation>
    <scope>NUCLEOTIDE SEQUENCE [LARGE SCALE GENOMIC DNA]</scope>
</reference>
<feature type="non-terminal residue" evidence="2">
    <location>
        <position position="218"/>
    </location>
</feature>
<feature type="region of interest" description="Disordered" evidence="1">
    <location>
        <begin position="18"/>
        <end position="158"/>
    </location>
</feature>
<feature type="compositionally biased region" description="Basic and acidic residues" evidence="1">
    <location>
        <begin position="83"/>
        <end position="94"/>
    </location>
</feature>
<evidence type="ECO:0000313" key="3">
    <source>
        <dbReference type="Proteomes" id="UP000308365"/>
    </source>
</evidence>
<organism evidence="2 3">
    <name type="scientific">Monodon monoceros</name>
    <name type="common">Narwhal</name>
    <name type="synonym">Ceratodon monodon</name>
    <dbReference type="NCBI Taxonomy" id="40151"/>
    <lineage>
        <taxon>Eukaryota</taxon>
        <taxon>Metazoa</taxon>
        <taxon>Chordata</taxon>
        <taxon>Craniata</taxon>
        <taxon>Vertebrata</taxon>
        <taxon>Euteleostomi</taxon>
        <taxon>Mammalia</taxon>
        <taxon>Eutheria</taxon>
        <taxon>Laurasiatheria</taxon>
        <taxon>Artiodactyla</taxon>
        <taxon>Whippomorpha</taxon>
        <taxon>Cetacea</taxon>
        <taxon>Odontoceti</taxon>
        <taxon>Monodontidae</taxon>
        <taxon>Monodon</taxon>
    </lineage>
</organism>
<evidence type="ECO:0000313" key="2">
    <source>
        <dbReference type="EMBL" id="TKC49708.1"/>
    </source>
</evidence>
<evidence type="ECO:0000256" key="1">
    <source>
        <dbReference type="SAM" id="MobiDB-lite"/>
    </source>
</evidence>
<dbReference type="EMBL" id="RWIC01000109">
    <property type="protein sequence ID" value="TKC49708.1"/>
    <property type="molecule type" value="Genomic_DNA"/>
</dbReference>
<accession>A0A4U1FIN0</accession>
<name>A0A4U1FIN0_MONMO</name>
<dbReference type="AlphaFoldDB" id="A0A4U1FIN0"/>
<feature type="region of interest" description="Disordered" evidence="1">
    <location>
        <begin position="180"/>
        <end position="206"/>
    </location>
</feature>
<gene>
    <name evidence="2" type="ORF">EI555_019376</name>
</gene>
<sequence>SGLGGLALAAPSVQALRTAGPAASTPPGVAAALPPPSGSQAPDSGARPVRVLGQQRGPRGLHRSPAASVPAQLFSPSPQRAALKPEREGAEREAAGAAGPRRHWRRTGGARGGGARRAPAAEMDRASRLAAPAGGARLPFLRSGEASGNRPSWMDGYGERGRTFSPGILADLRLPSLQLPRSAGPQVGESELKFAGPPPPISTRLCFSRVPPKARWMR</sequence>